<dbReference type="AlphaFoldDB" id="A0A1A7BIJ6"/>
<reference evidence="1 2" key="1">
    <citation type="submission" date="2016-06" db="EMBL/GenBank/DDBJ databases">
        <title>Genome sequence of Porphyrobacter dokdonensis DSW-74.</title>
        <authorList>
            <person name="Kim J.F."/>
            <person name="Song J.Y."/>
        </authorList>
    </citation>
    <scope>NUCLEOTIDE SEQUENCE [LARGE SCALE GENOMIC DNA]</scope>
    <source>
        <strain evidence="1 2">DSW-74</strain>
    </source>
</reference>
<evidence type="ECO:0000313" key="1">
    <source>
        <dbReference type="EMBL" id="OBV11536.1"/>
    </source>
</evidence>
<organism evidence="1 2">
    <name type="scientific">Erythrobacter dokdonensis DSW-74</name>
    <dbReference type="NCBI Taxonomy" id="1300349"/>
    <lineage>
        <taxon>Bacteria</taxon>
        <taxon>Pseudomonadati</taxon>
        <taxon>Pseudomonadota</taxon>
        <taxon>Alphaproteobacteria</taxon>
        <taxon>Sphingomonadales</taxon>
        <taxon>Erythrobacteraceae</taxon>
        <taxon>Erythrobacter/Porphyrobacter group</taxon>
        <taxon>Erythrobacter</taxon>
    </lineage>
</organism>
<evidence type="ECO:0000313" key="2">
    <source>
        <dbReference type="Proteomes" id="UP000092484"/>
    </source>
</evidence>
<dbReference type="EMBL" id="LZYB01000002">
    <property type="protein sequence ID" value="OBV11536.1"/>
    <property type="molecule type" value="Genomic_DNA"/>
</dbReference>
<name>A0A1A7BIJ6_9SPHN</name>
<sequence length="236" mass="24633">MRRTLVIVLSLWLAACSGVREEDGTSDPLATDPLVARALHDPLMSDPDLSARNEANALLGFVADSGLPLIPATPEAAQAAREEGRLELLEQGEIPPLPAPVAASGSIPGAEANAADLLAALDAPEACLPDLSDDFAWAADLPEVAAIMPHGMVMRAAGARRGGCNLRLISYRTPAAAQDVLQYHFTRAVRAGLRPEYHSGPDSAIVARGRQGAVLVVVARPSATGHNAVDLLVRLP</sequence>
<dbReference type="PROSITE" id="PS51257">
    <property type="entry name" value="PROKAR_LIPOPROTEIN"/>
    <property type="match status" value="1"/>
</dbReference>
<gene>
    <name evidence="1" type="ORF">I603_0979</name>
</gene>
<comment type="caution">
    <text evidence="1">The sequence shown here is derived from an EMBL/GenBank/DDBJ whole genome shotgun (WGS) entry which is preliminary data.</text>
</comment>
<dbReference type="Proteomes" id="UP000092484">
    <property type="component" value="Unassembled WGS sequence"/>
</dbReference>
<accession>A0A1A7BIJ6</accession>
<keyword evidence="2" id="KW-1185">Reference proteome</keyword>
<protein>
    <recommendedName>
        <fullName evidence="3">Lipoprotein</fullName>
    </recommendedName>
</protein>
<proteinExistence type="predicted"/>
<dbReference type="RefSeq" id="WP_068862714.1">
    <property type="nucleotide sequence ID" value="NZ_LZYB01000002.1"/>
</dbReference>
<evidence type="ECO:0008006" key="3">
    <source>
        <dbReference type="Google" id="ProtNLM"/>
    </source>
</evidence>